<dbReference type="GO" id="GO:0005886">
    <property type="term" value="C:plasma membrane"/>
    <property type="evidence" value="ECO:0007669"/>
    <property type="project" value="TreeGrafter"/>
</dbReference>
<sequence>MENATVLIKDWYNEPLSLEDILAGGLLLIFGLIFMPLCIIVSYVMYKNDKDIIGFRFLFSASIADILLLFNYSIWPGIIILCKNEIIPIEARPWIQMYLDFAWFSMCYHYMVIAWSRFAAIKFPNYFRIQSRKWSYSLCGGCYIVAFIQVLLTHFQPWYVTFYYDPANYGMLSEDFYKYLTQGQSFFFFTFHLLMMIIPIGFYSFAIALLFKHRNSSAILQQQQKPNSSTSHANVEARLIIPCIFNSVVFIIGQVVITIGTGEGKWATWMVMLLFSCNSAVNPVLLLLFSAIIR</sequence>
<dbReference type="CDD" id="cd00637">
    <property type="entry name" value="7tm_classA_rhodopsin-like"/>
    <property type="match status" value="1"/>
</dbReference>
<keyword evidence="4" id="KW-0807">Transducer</keyword>
<keyword evidence="5" id="KW-1133">Transmembrane helix</keyword>
<evidence type="ECO:0000256" key="1">
    <source>
        <dbReference type="ARBA" id="ARBA00004141"/>
    </source>
</evidence>
<keyword evidence="3" id="KW-0675">Receptor</keyword>
<feature type="transmembrane region" description="Helical" evidence="5">
    <location>
        <begin position="186"/>
        <end position="211"/>
    </location>
</feature>
<keyword evidence="2" id="KW-0297">G-protein coupled receptor</keyword>
<comment type="subcellular location">
    <subcellularLocation>
        <location evidence="1">Membrane</location>
        <topology evidence="1">Multi-pass membrane protein</topology>
    </subcellularLocation>
</comment>
<dbReference type="GO" id="GO:0008188">
    <property type="term" value="F:neuropeptide receptor activity"/>
    <property type="evidence" value="ECO:0007669"/>
    <property type="project" value="TreeGrafter"/>
</dbReference>
<feature type="transmembrane region" description="Helical" evidence="5">
    <location>
        <begin position="95"/>
        <end position="113"/>
    </location>
</feature>
<dbReference type="SUPFAM" id="SSF81321">
    <property type="entry name" value="Family A G protein-coupled receptor-like"/>
    <property type="match status" value="1"/>
</dbReference>
<evidence type="ECO:0000256" key="4">
    <source>
        <dbReference type="ARBA" id="ARBA00023224"/>
    </source>
</evidence>
<keyword evidence="5" id="KW-0812">Transmembrane</keyword>
<feature type="transmembrane region" description="Helical" evidence="5">
    <location>
        <begin position="53"/>
        <end position="75"/>
    </location>
</feature>
<evidence type="ECO:0000313" key="7">
    <source>
        <dbReference type="WBParaSite" id="PDA_v2.g16796.t1"/>
    </source>
</evidence>
<protein>
    <submittedName>
        <fullName evidence="7">G-protein coupled receptors family 1 profile domain-containing protein</fullName>
    </submittedName>
</protein>
<feature type="transmembrane region" description="Helical" evidence="5">
    <location>
        <begin position="239"/>
        <end position="260"/>
    </location>
</feature>
<dbReference type="Gene3D" id="1.20.1070.10">
    <property type="entry name" value="Rhodopsin 7-helix transmembrane proteins"/>
    <property type="match status" value="1"/>
</dbReference>
<accession>A0A914PGA2</accession>
<dbReference type="PANTHER" id="PTHR24238">
    <property type="entry name" value="G-PROTEIN COUPLED RECEPTOR"/>
    <property type="match status" value="1"/>
</dbReference>
<keyword evidence="6" id="KW-1185">Reference proteome</keyword>
<dbReference type="Proteomes" id="UP000887578">
    <property type="component" value="Unplaced"/>
</dbReference>
<feature type="transmembrane region" description="Helical" evidence="5">
    <location>
        <begin position="21"/>
        <end position="46"/>
    </location>
</feature>
<proteinExistence type="predicted"/>
<evidence type="ECO:0000256" key="5">
    <source>
        <dbReference type="SAM" id="Phobius"/>
    </source>
</evidence>
<name>A0A914PGA2_9BILA</name>
<dbReference type="AlphaFoldDB" id="A0A914PGA2"/>
<keyword evidence="5" id="KW-0472">Membrane</keyword>
<evidence type="ECO:0000256" key="2">
    <source>
        <dbReference type="ARBA" id="ARBA00023040"/>
    </source>
</evidence>
<feature type="transmembrane region" description="Helical" evidence="5">
    <location>
        <begin position="266"/>
        <end position="293"/>
    </location>
</feature>
<evidence type="ECO:0000256" key="3">
    <source>
        <dbReference type="ARBA" id="ARBA00023170"/>
    </source>
</evidence>
<feature type="transmembrane region" description="Helical" evidence="5">
    <location>
        <begin position="134"/>
        <end position="155"/>
    </location>
</feature>
<evidence type="ECO:0000313" key="6">
    <source>
        <dbReference type="Proteomes" id="UP000887578"/>
    </source>
</evidence>
<dbReference type="PANTHER" id="PTHR24238:SF76">
    <property type="entry name" value="G_PROTEIN_RECEP_F1_2 DOMAIN-CONTAINING PROTEIN"/>
    <property type="match status" value="1"/>
</dbReference>
<dbReference type="WBParaSite" id="PDA_v2.g16796.t1">
    <property type="protein sequence ID" value="PDA_v2.g16796.t1"/>
    <property type="gene ID" value="PDA_v2.g16796"/>
</dbReference>
<reference evidence="7" key="1">
    <citation type="submission" date="2022-11" db="UniProtKB">
        <authorList>
            <consortium name="WormBaseParasite"/>
        </authorList>
    </citation>
    <scope>IDENTIFICATION</scope>
</reference>
<organism evidence="6 7">
    <name type="scientific">Panagrolaimus davidi</name>
    <dbReference type="NCBI Taxonomy" id="227884"/>
    <lineage>
        <taxon>Eukaryota</taxon>
        <taxon>Metazoa</taxon>
        <taxon>Ecdysozoa</taxon>
        <taxon>Nematoda</taxon>
        <taxon>Chromadorea</taxon>
        <taxon>Rhabditida</taxon>
        <taxon>Tylenchina</taxon>
        <taxon>Panagrolaimomorpha</taxon>
        <taxon>Panagrolaimoidea</taxon>
        <taxon>Panagrolaimidae</taxon>
        <taxon>Panagrolaimus</taxon>
    </lineage>
</organism>